<dbReference type="InterPro" id="IPR003137">
    <property type="entry name" value="PA_domain"/>
</dbReference>
<dbReference type="Proteomes" id="UP000216446">
    <property type="component" value="Unassembled WGS sequence"/>
</dbReference>
<keyword evidence="7" id="KW-0378">Hydrolase</keyword>
<evidence type="ECO:0000256" key="11">
    <source>
        <dbReference type="SAM" id="MobiDB-lite"/>
    </source>
</evidence>
<dbReference type="Gene3D" id="3.50.30.30">
    <property type="match status" value="1"/>
</dbReference>
<dbReference type="NCBIfam" id="TIGR04183">
    <property type="entry name" value="Por_Secre_tail"/>
    <property type="match status" value="1"/>
</dbReference>
<evidence type="ECO:0000313" key="15">
    <source>
        <dbReference type="Proteomes" id="UP000216446"/>
    </source>
</evidence>
<sequence>MRIRYGLAALLALLLSAPTMAQESAAIVAAKHHFRTQSPAAFAADDLADLHATDAYLDRRTGATNVYLAQRYAGIEIWGTVAPAAVLPSGKVHALAPAYHSRLATRVNTTAAQVASGAAVSAAEAYVRRFESAQPTGPVVTTDAPGAPSPNAPITFEASEPQLIYQPTDSGALRLAWATTLSSQNGPLQLVTVRVDAVTGTVLGVDDHVARDQWPAKPVAPEAPVSLAPLAPEASMPLAAARAGSYRVIPWPVESPSHGDYALVTDPADPTASELGWHDTGSQQFTTTRGNNVWAYLDRDDNEAADVGTAPEGGASLTFDVPYTTNRQPRENIDAATINLFYWGNVFHDITYQYGFDEAAGNFQVNNFGRGGAANDPAFLETQSGADVCNETNPCVNNANFATPRDGSSGRMQMYEWRGAAAFNVSAPSTVAAAYPASAALFGTGATVSGAIVTTTTSGGIASRGCTAADIANAAAVAGNIALIERGGCSFTTKVRNAQAAGAIGAVIHNNDRKGEGEDGSPEDLVGMSIGATEADDITIPSLFVQNSTGLLLRQREGAAGSLTLQVQRDSGLDAGVVAHEFGHGLSTRLTGGPSQNGCLSNQEQMGEGWSDYYGLLTTMETADDTPRGIATYLSFEGTDGGGIRPARYTRDMNVNPLTYEDVITRAGVAGSGISIPHGLGSVWATVLWDMTLDLVDEYGFDRDVYDADGGKGNQIAMNLVTQGLKLQPCLPGFVSGRDAILNADTLLYNGRNSDLIWAAFARRGLGVGASQGLTSNANDGNSDFNPPTVSRESGPNASGARLVVTGPNPVRGTTALSLSLVSPEAVTVHVVDLLGRSVQTLHDGPLAADRHTVELDASGLAPGVYVVRAQGETFSAAQRVTVVR</sequence>
<dbReference type="RefSeq" id="WP_094545239.1">
    <property type="nucleotide sequence ID" value="NZ_MQWB01000001.1"/>
</dbReference>
<evidence type="ECO:0000259" key="13">
    <source>
        <dbReference type="Pfam" id="PF02225"/>
    </source>
</evidence>
<dbReference type="SUPFAM" id="SSF52025">
    <property type="entry name" value="PA domain"/>
    <property type="match status" value="1"/>
</dbReference>
<accession>A0A259TV26</accession>
<evidence type="ECO:0000256" key="3">
    <source>
        <dbReference type="ARBA" id="ARBA00006006"/>
    </source>
</evidence>
<comment type="similarity">
    <text evidence="3">Belongs to the peptidase M36 family.</text>
</comment>
<feature type="compositionally biased region" description="Polar residues" evidence="11">
    <location>
        <begin position="773"/>
        <end position="797"/>
    </location>
</feature>
<comment type="cofactor">
    <cofactor evidence="1">
        <name>Zn(2+)</name>
        <dbReference type="ChEBI" id="CHEBI:29105"/>
    </cofactor>
</comment>
<keyword evidence="9" id="KW-0482">Metalloprotease</keyword>
<keyword evidence="4" id="KW-0964">Secreted</keyword>
<dbReference type="GO" id="GO:0006508">
    <property type="term" value="P:proteolysis"/>
    <property type="evidence" value="ECO:0007669"/>
    <property type="project" value="UniProtKB-KW"/>
</dbReference>
<feature type="region of interest" description="Disordered" evidence="11">
    <location>
        <begin position="773"/>
        <end position="801"/>
    </location>
</feature>
<keyword evidence="12" id="KW-0732">Signal</keyword>
<dbReference type="EMBL" id="MQWB01000001">
    <property type="protein sequence ID" value="OZC01619.1"/>
    <property type="molecule type" value="Genomic_DNA"/>
</dbReference>
<evidence type="ECO:0000256" key="4">
    <source>
        <dbReference type="ARBA" id="ARBA00022525"/>
    </source>
</evidence>
<evidence type="ECO:0000256" key="1">
    <source>
        <dbReference type="ARBA" id="ARBA00001947"/>
    </source>
</evidence>
<feature type="signal peptide" evidence="12">
    <location>
        <begin position="1"/>
        <end position="21"/>
    </location>
</feature>
<reference evidence="14 15" key="1">
    <citation type="submission" date="2016-11" db="EMBL/GenBank/DDBJ databases">
        <title>Study of marine rhodopsin-containing bacteria.</title>
        <authorList>
            <person name="Yoshizawa S."/>
            <person name="Kumagai Y."/>
            <person name="Kogure K."/>
        </authorList>
    </citation>
    <scope>NUCLEOTIDE SEQUENCE [LARGE SCALE GENOMIC DNA]</scope>
    <source>
        <strain evidence="14 15">SG-29</strain>
    </source>
</reference>
<dbReference type="InterPro" id="IPR027268">
    <property type="entry name" value="Peptidase_M4/M1_CTD_sf"/>
</dbReference>
<dbReference type="OrthoDB" id="5377264at2"/>
<evidence type="ECO:0000313" key="14">
    <source>
        <dbReference type="EMBL" id="OZC01619.1"/>
    </source>
</evidence>
<dbReference type="Pfam" id="PF02225">
    <property type="entry name" value="PA"/>
    <property type="match status" value="1"/>
</dbReference>
<protein>
    <recommendedName>
        <fullName evidence="13">PA domain-containing protein</fullName>
    </recommendedName>
</protein>
<keyword evidence="5" id="KW-0645">Protease</keyword>
<gene>
    <name evidence="14" type="ORF">BSZ36_00645</name>
</gene>
<dbReference type="Pfam" id="PF02128">
    <property type="entry name" value="Peptidase_M36"/>
    <property type="match status" value="1"/>
</dbReference>
<dbReference type="Gene3D" id="3.10.170.10">
    <property type="match status" value="1"/>
</dbReference>
<keyword evidence="10" id="KW-0865">Zymogen</keyword>
<dbReference type="InParanoid" id="A0A259TV26"/>
<keyword evidence="15" id="KW-1185">Reference proteome</keyword>
<dbReference type="InterPro" id="IPR050371">
    <property type="entry name" value="Fungal_virulence_M36"/>
</dbReference>
<organism evidence="14 15">
    <name type="scientific">Rubricoccus marinus</name>
    <dbReference type="NCBI Taxonomy" id="716817"/>
    <lineage>
        <taxon>Bacteria</taxon>
        <taxon>Pseudomonadati</taxon>
        <taxon>Rhodothermota</taxon>
        <taxon>Rhodothermia</taxon>
        <taxon>Rhodothermales</taxon>
        <taxon>Rubricoccaceae</taxon>
        <taxon>Rubricoccus</taxon>
    </lineage>
</organism>
<keyword evidence="6" id="KW-0479">Metal-binding</keyword>
<dbReference type="CDD" id="cd09596">
    <property type="entry name" value="M36"/>
    <property type="match status" value="1"/>
</dbReference>
<evidence type="ECO:0000256" key="2">
    <source>
        <dbReference type="ARBA" id="ARBA00004613"/>
    </source>
</evidence>
<dbReference type="InterPro" id="IPR001842">
    <property type="entry name" value="Peptidase_M36"/>
</dbReference>
<dbReference type="PANTHER" id="PTHR33478:SF1">
    <property type="entry name" value="EXTRACELLULAR METALLOPROTEINASE MEP"/>
    <property type="match status" value="1"/>
</dbReference>
<dbReference type="GO" id="GO:0005615">
    <property type="term" value="C:extracellular space"/>
    <property type="evidence" value="ECO:0007669"/>
    <property type="project" value="InterPro"/>
</dbReference>
<evidence type="ECO:0000256" key="5">
    <source>
        <dbReference type="ARBA" id="ARBA00022670"/>
    </source>
</evidence>
<dbReference type="AlphaFoldDB" id="A0A259TV26"/>
<comment type="caution">
    <text evidence="14">The sequence shown here is derived from an EMBL/GenBank/DDBJ whole genome shotgun (WGS) entry which is preliminary data.</text>
</comment>
<feature type="chain" id="PRO_5012717517" description="PA domain-containing protein" evidence="12">
    <location>
        <begin position="22"/>
        <end position="885"/>
    </location>
</feature>
<evidence type="ECO:0000256" key="6">
    <source>
        <dbReference type="ARBA" id="ARBA00022723"/>
    </source>
</evidence>
<dbReference type="InterPro" id="IPR026444">
    <property type="entry name" value="Secre_tail"/>
</dbReference>
<evidence type="ECO:0000256" key="7">
    <source>
        <dbReference type="ARBA" id="ARBA00022801"/>
    </source>
</evidence>
<dbReference type="GO" id="GO:0004222">
    <property type="term" value="F:metalloendopeptidase activity"/>
    <property type="evidence" value="ECO:0007669"/>
    <property type="project" value="InterPro"/>
</dbReference>
<dbReference type="SUPFAM" id="SSF55486">
    <property type="entry name" value="Metalloproteases ('zincins'), catalytic domain"/>
    <property type="match status" value="1"/>
</dbReference>
<evidence type="ECO:0000256" key="10">
    <source>
        <dbReference type="ARBA" id="ARBA00023145"/>
    </source>
</evidence>
<dbReference type="InterPro" id="IPR046450">
    <property type="entry name" value="PA_dom_sf"/>
</dbReference>
<evidence type="ECO:0000256" key="9">
    <source>
        <dbReference type="ARBA" id="ARBA00023049"/>
    </source>
</evidence>
<name>A0A259TV26_9BACT</name>
<dbReference type="PANTHER" id="PTHR33478">
    <property type="entry name" value="EXTRACELLULAR METALLOPROTEINASE MEP"/>
    <property type="match status" value="1"/>
</dbReference>
<dbReference type="GO" id="GO:0008270">
    <property type="term" value="F:zinc ion binding"/>
    <property type="evidence" value="ECO:0007669"/>
    <property type="project" value="InterPro"/>
</dbReference>
<proteinExistence type="inferred from homology"/>
<feature type="domain" description="PA" evidence="13">
    <location>
        <begin position="457"/>
        <end position="552"/>
    </location>
</feature>
<evidence type="ECO:0000256" key="12">
    <source>
        <dbReference type="SAM" id="SignalP"/>
    </source>
</evidence>
<dbReference type="Gene3D" id="1.10.390.10">
    <property type="entry name" value="Neutral Protease Domain 2"/>
    <property type="match status" value="1"/>
</dbReference>
<evidence type="ECO:0000256" key="8">
    <source>
        <dbReference type="ARBA" id="ARBA00022833"/>
    </source>
</evidence>
<comment type="subcellular location">
    <subcellularLocation>
        <location evidence="2">Secreted</location>
    </subcellularLocation>
</comment>
<keyword evidence="8" id="KW-0862">Zinc</keyword>